<sequence>MTTYARRHTRSRRFSPDASNTSPIRPLSPDAEDISFVIMAERMNKRARLAPSSSKDDLGPGQGEHRPLKRTKSYTSDSQQLQPFVDDLQGDYMLDGFARTGFQMSTPFQARPSDHCMTASSVGRAPALPEQLSPLPVAKRIISRTGSRNFRENAGQRVSRSLASPFSSRPGSRAASPDKLARNRRGMHAKSRTLSQSGALKEKFMDHNTVVSVPSANVMPSFGGPTSTVAQDTPSKKGDLAHARASSIPTLKLPADHLGFEHWLVAPKGIARDPGTADSARLRVQEHAIDADMEHTSFFRDVPVQISTPPRSQRSATVGIWAHGLMPQIEADPPPPVRSFRYDSDVDMTDSSCPGSPSDFRSSRVHNPSRRRRRTIVHMPSDSLFSSSLDFSALMSETERLPRPPASEGSRSPVLSDHVRNSDLGPAFSLHSSPVAQSHKFDSDLGGSSALPGSSGPGLSSPSAVASDRDNARLAPPLQSLDPGHLATVNLDVDGDELLGLFSVLGLDEDEKWTMDSGADDSGIFLSQAEAQSSLPSSKGGRVRRKRGDTIRASDFPKVPMSASFDGSTGIAGLSGPPRVPPRRTRSGTVTQASSSGSGGSGSCSASGSRRRKHEGWPTIKMRTTEEPLRVDGDDADDELLLKDGDVVD</sequence>
<dbReference type="Proteomes" id="UP000029665">
    <property type="component" value="Unassembled WGS sequence"/>
</dbReference>
<keyword evidence="3" id="KW-1185">Reference proteome</keyword>
<name>A0A060S602_PYCCI</name>
<protein>
    <submittedName>
        <fullName evidence="2">Uncharacterized protein</fullName>
    </submittedName>
</protein>
<dbReference type="OrthoDB" id="3055857at2759"/>
<feature type="region of interest" description="Disordered" evidence="1">
    <location>
        <begin position="327"/>
        <end position="379"/>
    </location>
</feature>
<feature type="compositionally biased region" description="Basic and acidic residues" evidence="1">
    <location>
        <begin position="54"/>
        <end position="66"/>
    </location>
</feature>
<feature type="compositionally biased region" description="Basic residues" evidence="1">
    <location>
        <begin position="1"/>
        <end position="13"/>
    </location>
</feature>
<feature type="region of interest" description="Disordered" evidence="1">
    <location>
        <begin position="529"/>
        <end position="649"/>
    </location>
</feature>
<feature type="compositionally biased region" description="Basic and acidic residues" evidence="1">
    <location>
        <begin position="623"/>
        <end position="633"/>
    </location>
</feature>
<dbReference type="AlphaFoldDB" id="A0A060S602"/>
<evidence type="ECO:0000256" key="1">
    <source>
        <dbReference type="SAM" id="MobiDB-lite"/>
    </source>
</evidence>
<feature type="region of interest" description="Disordered" evidence="1">
    <location>
        <begin position="1"/>
        <end position="31"/>
    </location>
</feature>
<feature type="region of interest" description="Disordered" evidence="1">
    <location>
        <begin position="438"/>
        <end position="469"/>
    </location>
</feature>
<evidence type="ECO:0000313" key="2">
    <source>
        <dbReference type="EMBL" id="CDO69646.1"/>
    </source>
</evidence>
<dbReference type="OMA" id="AYMTEFS"/>
<dbReference type="HOGENOM" id="CLU_028541_0_0_1"/>
<feature type="compositionally biased region" description="Polar residues" evidence="1">
    <location>
        <begin position="156"/>
        <end position="170"/>
    </location>
</feature>
<feature type="compositionally biased region" description="Basic residues" evidence="1">
    <location>
        <begin position="363"/>
        <end position="376"/>
    </location>
</feature>
<feature type="compositionally biased region" description="Low complexity" evidence="1">
    <location>
        <begin position="445"/>
        <end position="466"/>
    </location>
</feature>
<feature type="region of interest" description="Disordered" evidence="1">
    <location>
        <begin position="397"/>
        <end position="420"/>
    </location>
</feature>
<dbReference type="EMBL" id="CCBP010000052">
    <property type="protein sequence ID" value="CDO69646.1"/>
    <property type="molecule type" value="Genomic_DNA"/>
</dbReference>
<organism evidence="2 3">
    <name type="scientific">Pycnoporus cinnabarinus</name>
    <name type="common">Cinnabar-red polypore</name>
    <name type="synonym">Trametes cinnabarina</name>
    <dbReference type="NCBI Taxonomy" id="5643"/>
    <lineage>
        <taxon>Eukaryota</taxon>
        <taxon>Fungi</taxon>
        <taxon>Dikarya</taxon>
        <taxon>Basidiomycota</taxon>
        <taxon>Agaricomycotina</taxon>
        <taxon>Agaricomycetes</taxon>
        <taxon>Polyporales</taxon>
        <taxon>Polyporaceae</taxon>
        <taxon>Trametes</taxon>
    </lineage>
</organism>
<feature type="compositionally biased region" description="Basic and acidic residues" evidence="1">
    <location>
        <begin position="640"/>
        <end position="649"/>
    </location>
</feature>
<feature type="region of interest" description="Disordered" evidence="1">
    <location>
        <begin position="47"/>
        <end position="79"/>
    </location>
</feature>
<gene>
    <name evidence="2" type="ORF">BN946_scf184851.g34</name>
</gene>
<evidence type="ECO:0000313" key="3">
    <source>
        <dbReference type="Proteomes" id="UP000029665"/>
    </source>
</evidence>
<comment type="caution">
    <text evidence="2">The sequence shown here is derived from an EMBL/GenBank/DDBJ whole genome shotgun (WGS) entry which is preliminary data.</text>
</comment>
<reference evidence="2" key="1">
    <citation type="submission" date="2014-01" db="EMBL/GenBank/DDBJ databases">
        <title>The genome of the white-rot fungus Pycnoporus cinnabarinus: a basidiomycete model with a versatile arsenal for lignocellulosic biomass breakdown.</title>
        <authorList>
            <person name="Levasseur A."/>
            <person name="Lomascolo A."/>
            <person name="Ruiz-Duenas F.J."/>
            <person name="Uzan E."/>
            <person name="Piumi F."/>
            <person name="Kues U."/>
            <person name="Ram A.F.J."/>
            <person name="Murat C."/>
            <person name="Haon M."/>
            <person name="Benoit I."/>
            <person name="Arfi Y."/>
            <person name="Chevret D."/>
            <person name="Drula E."/>
            <person name="Kwon M.J."/>
            <person name="Gouret P."/>
            <person name="Lesage-Meessen L."/>
            <person name="Lombard V."/>
            <person name="Mariette J."/>
            <person name="Noirot C."/>
            <person name="Park J."/>
            <person name="Patyshakuliyeva A."/>
            <person name="Wieneger R.A.B."/>
            <person name="Wosten H.A.B."/>
            <person name="Martin F."/>
            <person name="Coutinho P.M."/>
            <person name="de Vries R."/>
            <person name="Martinez A.T."/>
            <person name="Klopp C."/>
            <person name="Pontarotti P."/>
            <person name="Henrissat B."/>
            <person name="Record E."/>
        </authorList>
    </citation>
    <scope>NUCLEOTIDE SEQUENCE [LARGE SCALE GENOMIC DNA]</scope>
    <source>
        <strain evidence="2">BRFM137</strain>
    </source>
</reference>
<accession>A0A060S602</accession>
<feature type="region of interest" description="Disordered" evidence="1">
    <location>
        <begin position="144"/>
        <end position="195"/>
    </location>
</feature>
<proteinExistence type="predicted"/>
<feature type="compositionally biased region" description="Basic residues" evidence="1">
    <location>
        <begin position="182"/>
        <end position="191"/>
    </location>
</feature>